<reference evidence="1" key="1">
    <citation type="submission" date="2015-12" db="EMBL/GenBank/DDBJ databases">
        <title>Gene expression during late stages of embryo sac development: a critical building block for successful pollen-pistil interactions.</title>
        <authorList>
            <person name="Liu Y."/>
            <person name="Joly V."/>
            <person name="Sabar M."/>
            <person name="Matton D.P."/>
        </authorList>
    </citation>
    <scope>NUCLEOTIDE SEQUENCE</scope>
</reference>
<proteinExistence type="predicted"/>
<protein>
    <submittedName>
        <fullName evidence="1">Putative ovule protein</fullName>
    </submittedName>
</protein>
<dbReference type="AlphaFoldDB" id="A0A0V0H0C3"/>
<organism evidence="1">
    <name type="scientific">Solanum chacoense</name>
    <name type="common">Chaco potato</name>
    <dbReference type="NCBI Taxonomy" id="4108"/>
    <lineage>
        <taxon>Eukaryota</taxon>
        <taxon>Viridiplantae</taxon>
        <taxon>Streptophyta</taxon>
        <taxon>Embryophyta</taxon>
        <taxon>Tracheophyta</taxon>
        <taxon>Spermatophyta</taxon>
        <taxon>Magnoliopsida</taxon>
        <taxon>eudicotyledons</taxon>
        <taxon>Gunneridae</taxon>
        <taxon>Pentapetalae</taxon>
        <taxon>asterids</taxon>
        <taxon>lamiids</taxon>
        <taxon>Solanales</taxon>
        <taxon>Solanaceae</taxon>
        <taxon>Solanoideae</taxon>
        <taxon>Solaneae</taxon>
        <taxon>Solanum</taxon>
    </lineage>
</organism>
<name>A0A0V0H0C3_SOLCH</name>
<accession>A0A0V0H0C3</accession>
<dbReference type="EMBL" id="GEDG01028789">
    <property type="protein sequence ID" value="JAP12950.1"/>
    <property type="molecule type" value="Transcribed_RNA"/>
</dbReference>
<evidence type="ECO:0000313" key="1">
    <source>
        <dbReference type="EMBL" id="JAP12950.1"/>
    </source>
</evidence>
<sequence>MIDLKEEYTVQTIGGWLRHHVHTSNVGLDKVGIVSYQSVPSLTNTLESYEELGREPCEYFEHYVISELILKTALED</sequence>